<evidence type="ECO:0000313" key="5">
    <source>
        <dbReference type="Proteomes" id="UP000287168"/>
    </source>
</evidence>
<evidence type="ECO:0000313" key="4">
    <source>
        <dbReference type="EMBL" id="RWY44663.1"/>
    </source>
</evidence>
<dbReference type="Proteomes" id="UP000287168">
    <property type="component" value="Unassembled WGS sequence"/>
</dbReference>
<dbReference type="RefSeq" id="WP_128486463.1">
    <property type="nucleotide sequence ID" value="NZ_JBHLXB010000026.1"/>
</dbReference>
<dbReference type="Gene3D" id="3.40.630.30">
    <property type="match status" value="1"/>
</dbReference>
<accession>A0A444MG67</accession>
<evidence type="ECO:0000256" key="1">
    <source>
        <dbReference type="ARBA" id="ARBA00022679"/>
    </source>
</evidence>
<keyword evidence="1 4" id="KW-0808">Transferase</keyword>
<evidence type="ECO:0000256" key="2">
    <source>
        <dbReference type="ARBA" id="ARBA00023315"/>
    </source>
</evidence>
<reference evidence="4 5" key="1">
    <citation type="journal article" date="2015" name="Int. J. Syst. Evol. Microbiol.">
        <title>Gemmobacter intermedius sp. nov., isolated from a white stork (Ciconia ciconia).</title>
        <authorList>
            <person name="Kampfer P."/>
            <person name="Jerzak L."/>
            <person name="Wilharm G."/>
            <person name="Golke J."/>
            <person name="Busse H.J."/>
            <person name="Glaeser S.P."/>
        </authorList>
    </citation>
    <scope>NUCLEOTIDE SEQUENCE [LARGE SCALE GENOMIC DNA]</scope>
    <source>
        <strain evidence="4 5">119/4</strain>
    </source>
</reference>
<dbReference type="PROSITE" id="PS51186">
    <property type="entry name" value="GNAT"/>
    <property type="match status" value="1"/>
</dbReference>
<gene>
    <name evidence="4" type="ORF">EP867_01605</name>
</gene>
<dbReference type="AlphaFoldDB" id="A0A444MG67"/>
<feature type="domain" description="N-acetyltransferase" evidence="3">
    <location>
        <begin position="1"/>
        <end position="138"/>
    </location>
</feature>
<sequence length="138" mass="14693">MPDFATLAAIHAGSFTHPRPWSEAELRDLAAAPGAVLRALPGGFVLGRVTLDEAELLTIAVDPAARRQGLGRRLMAAFYRGCADLGAVTAYLEVAADNPAARALYEAEGWQTAGRRKGYYRSPEGVPVDAVVMTRPLS</sequence>
<keyword evidence="5" id="KW-1185">Reference proteome</keyword>
<dbReference type="PANTHER" id="PTHR43420:SF51">
    <property type="entry name" value="PEPTIDYL-LYSINE N-ACETYLTRANSFERASE YIAC"/>
    <property type="match status" value="1"/>
</dbReference>
<keyword evidence="2" id="KW-0012">Acyltransferase</keyword>
<organism evidence="4 5">
    <name type="scientific">Falsigemmobacter intermedius</name>
    <dbReference type="NCBI Taxonomy" id="1553448"/>
    <lineage>
        <taxon>Bacteria</taxon>
        <taxon>Pseudomonadati</taxon>
        <taxon>Pseudomonadota</taxon>
        <taxon>Alphaproteobacteria</taxon>
        <taxon>Rhodobacterales</taxon>
        <taxon>Paracoccaceae</taxon>
        <taxon>Falsigemmobacter</taxon>
    </lineage>
</organism>
<proteinExistence type="predicted"/>
<protein>
    <submittedName>
        <fullName evidence="4">GNAT family N-acetyltransferase</fullName>
    </submittedName>
</protein>
<dbReference type="PANTHER" id="PTHR43420">
    <property type="entry name" value="ACETYLTRANSFERASE"/>
    <property type="match status" value="1"/>
</dbReference>
<dbReference type="InterPro" id="IPR000182">
    <property type="entry name" value="GNAT_dom"/>
</dbReference>
<dbReference type="CDD" id="cd04301">
    <property type="entry name" value="NAT_SF"/>
    <property type="match status" value="1"/>
</dbReference>
<name>A0A444MG67_9RHOB</name>
<dbReference type="OrthoDB" id="9804026at2"/>
<dbReference type="InterPro" id="IPR016181">
    <property type="entry name" value="Acyl_CoA_acyltransferase"/>
</dbReference>
<dbReference type="InterPro" id="IPR050680">
    <property type="entry name" value="YpeA/RimI_acetyltransf"/>
</dbReference>
<dbReference type="GO" id="GO:0016747">
    <property type="term" value="F:acyltransferase activity, transferring groups other than amino-acyl groups"/>
    <property type="evidence" value="ECO:0007669"/>
    <property type="project" value="InterPro"/>
</dbReference>
<dbReference type="SUPFAM" id="SSF55729">
    <property type="entry name" value="Acyl-CoA N-acyltransferases (Nat)"/>
    <property type="match status" value="1"/>
</dbReference>
<comment type="caution">
    <text evidence="4">The sequence shown here is derived from an EMBL/GenBank/DDBJ whole genome shotgun (WGS) entry which is preliminary data.</text>
</comment>
<dbReference type="EMBL" id="SBLC01000002">
    <property type="protein sequence ID" value="RWY44663.1"/>
    <property type="molecule type" value="Genomic_DNA"/>
</dbReference>
<dbReference type="Pfam" id="PF00583">
    <property type="entry name" value="Acetyltransf_1"/>
    <property type="match status" value="1"/>
</dbReference>
<evidence type="ECO:0000259" key="3">
    <source>
        <dbReference type="PROSITE" id="PS51186"/>
    </source>
</evidence>